<evidence type="ECO:0000256" key="2">
    <source>
        <dbReference type="ARBA" id="ARBA00009810"/>
    </source>
</evidence>
<comment type="similarity">
    <text evidence="2 14 16">Belongs to the TonB-dependent receptor family.</text>
</comment>
<dbReference type="PANTHER" id="PTHR32552">
    <property type="entry name" value="FERRICHROME IRON RECEPTOR-RELATED"/>
    <property type="match status" value="1"/>
</dbReference>
<dbReference type="Pfam" id="PF00593">
    <property type="entry name" value="TonB_dep_Rec_b-barrel"/>
    <property type="match status" value="1"/>
</dbReference>
<dbReference type="InterPro" id="IPR010917">
    <property type="entry name" value="TonB_rcpt_CS"/>
</dbReference>
<evidence type="ECO:0000256" key="6">
    <source>
        <dbReference type="ARBA" id="ARBA00022692"/>
    </source>
</evidence>
<dbReference type="SUPFAM" id="SSF56935">
    <property type="entry name" value="Porins"/>
    <property type="match status" value="1"/>
</dbReference>
<dbReference type="PANTHER" id="PTHR32552:SF74">
    <property type="entry name" value="HYDROXAMATE SIDEROPHORE RECEPTOR FHUE"/>
    <property type="match status" value="1"/>
</dbReference>
<keyword evidence="12 20" id="KW-0675">Receptor</keyword>
<dbReference type="PROSITE" id="PS52016">
    <property type="entry name" value="TONB_DEPENDENT_REC_3"/>
    <property type="match status" value="1"/>
</dbReference>
<dbReference type="InterPro" id="IPR036942">
    <property type="entry name" value="Beta-barrel_TonB_sf"/>
</dbReference>
<name>A0A6N1X6Z1_9BURK</name>
<evidence type="ECO:0000256" key="9">
    <source>
        <dbReference type="ARBA" id="ARBA00023065"/>
    </source>
</evidence>
<evidence type="ECO:0000256" key="1">
    <source>
        <dbReference type="ARBA" id="ARBA00004571"/>
    </source>
</evidence>
<keyword evidence="11 14" id="KW-0472">Membrane</keyword>
<dbReference type="KEGG" id="aant:HUK68_11915"/>
<dbReference type="PROSITE" id="PS01156">
    <property type="entry name" value="TONB_DEPENDENT_REC_2"/>
    <property type="match status" value="1"/>
</dbReference>
<evidence type="ECO:0000256" key="7">
    <source>
        <dbReference type="ARBA" id="ARBA00022729"/>
    </source>
</evidence>
<evidence type="ECO:0000256" key="18">
    <source>
        <dbReference type="SAM" id="SignalP"/>
    </source>
</evidence>
<evidence type="ECO:0000256" key="5">
    <source>
        <dbReference type="ARBA" id="ARBA00022496"/>
    </source>
</evidence>
<keyword evidence="5" id="KW-0410">Iron transport</keyword>
<keyword evidence="3 14" id="KW-0813">Transport</keyword>
<reference evidence="20 21" key="1">
    <citation type="submission" date="2020-06" db="EMBL/GenBank/DDBJ databases">
        <title>Acidovorax antarctica sp. nov., isolated from Corinth ice sheet soil, Antarctic Fields Peninsula.</title>
        <authorList>
            <person name="Xu Q."/>
            <person name="Peng F."/>
        </authorList>
    </citation>
    <scope>NUCLEOTIDE SEQUENCE [LARGE SCALE GENOMIC DNA]</scope>
    <source>
        <strain evidence="20 21">16-35-5</strain>
    </source>
</reference>
<gene>
    <name evidence="20" type="ORF">HUK68_11915</name>
</gene>
<keyword evidence="7 18" id="KW-0732">Signal</keyword>
<dbReference type="GO" id="GO:0009279">
    <property type="term" value="C:cell outer membrane"/>
    <property type="evidence" value="ECO:0007669"/>
    <property type="project" value="UniProtKB-SubCell"/>
</dbReference>
<dbReference type="SMART" id="SM00965">
    <property type="entry name" value="STN"/>
    <property type="match status" value="1"/>
</dbReference>
<dbReference type="Proteomes" id="UP000509579">
    <property type="component" value="Chromosome"/>
</dbReference>
<evidence type="ECO:0000256" key="15">
    <source>
        <dbReference type="PROSITE-ProRule" id="PRU10144"/>
    </source>
</evidence>
<dbReference type="InterPro" id="IPR037066">
    <property type="entry name" value="Plug_dom_sf"/>
</dbReference>
<feature type="compositionally biased region" description="Polar residues" evidence="17">
    <location>
        <begin position="128"/>
        <end position="144"/>
    </location>
</feature>
<evidence type="ECO:0000256" key="3">
    <source>
        <dbReference type="ARBA" id="ARBA00022448"/>
    </source>
</evidence>
<dbReference type="InterPro" id="IPR012910">
    <property type="entry name" value="Plug_dom"/>
</dbReference>
<evidence type="ECO:0000259" key="19">
    <source>
        <dbReference type="SMART" id="SM00965"/>
    </source>
</evidence>
<dbReference type="EMBL" id="CP054840">
    <property type="protein sequence ID" value="QKV53536.1"/>
    <property type="molecule type" value="Genomic_DNA"/>
</dbReference>
<dbReference type="CDD" id="cd01347">
    <property type="entry name" value="ligand_gated_channel"/>
    <property type="match status" value="1"/>
</dbReference>
<feature type="chain" id="PRO_5026861214" evidence="18">
    <location>
        <begin position="34"/>
        <end position="786"/>
    </location>
</feature>
<evidence type="ECO:0000256" key="13">
    <source>
        <dbReference type="ARBA" id="ARBA00023237"/>
    </source>
</evidence>
<dbReference type="Pfam" id="PF07660">
    <property type="entry name" value="STN"/>
    <property type="match status" value="1"/>
</dbReference>
<evidence type="ECO:0000256" key="17">
    <source>
        <dbReference type="SAM" id="MobiDB-lite"/>
    </source>
</evidence>
<dbReference type="InterPro" id="IPR011662">
    <property type="entry name" value="Secretin/TonB_short_N"/>
</dbReference>
<dbReference type="GO" id="GO:0015891">
    <property type="term" value="P:siderophore transport"/>
    <property type="evidence" value="ECO:0007669"/>
    <property type="project" value="InterPro"/>
</dbReference>
<sequence>MTSQEPLSMPKFSRAGRPLRIAALSMLCASAWAAPLAIDLPAQPLGDALKSLARSAGVTIAADGALLAGRQAPAVRGQLELSDGLRQLLRGSGLEFVQSTPGTYLIRAAQLDAVTVTAQAQRDGATEGTGSYAQTGPSRTSTGLNLTLRETPQSVSVMTRQRMDDFKLETLTDVMEQTPGVTIDRQGDGNNILVRGDSVNLQVDGMRQMASGWYANTQTLYTMDDMVEMDRIEVLKGSSGLVSGDGKYGGTVNMIRKRPTQEFKASVGAGVGSWDSYRADVDIGGALNASGSIRGRIVAAAADGKDFRDHAKRSNQTLFGTLDIDLSDRTLLNVGFTQRHREYYGAGSTSMIQAYAATGQSLGLQPRSFNVGAPWSGYEQDSRTLFASLEHRFGNGWSARLRASDEKTEQPYGETGIWFTGIPSVVDIGWARDHVNDNTSVALDLQGPVQLFGRTHELLLGADTMRTSSDTYSGSQRINNAPYDYAAGGAAIVRPAGLESIPMNNHSYFSSRRHSAYAAGNFSLADPVKLIAGARITSYQQYDLTPYAYSNFDIKRSDVVTPYAGLVVDVSENISLYGSYASIFKPQSAMDAQGRSLDPEEGQTREIGAKGEFLDKRLNASLAYFWMKTDNVAEATGQVTPDGISIYRSVSGVTRRGYELELSGELARGWQAQGSYVQNSSNLDSTRYLPKNQFKLGTTYALGASGLTLGAATRWQSQTTAGALVQPSFWVVDLMARYRINRQLSVSLNVRNAFDKSYFSGMRDFGRVQYTWGAPRSASVNMRYEF</sequence>
<evidence type="ECO:0000256" key="12">
    <source>
        <dbReference type="ARBA" id="ARBA00023170"/>
    </source>
</evidence>
<accession>A0A6N1X6Z1</accession>
<dbReference type="Gene3D" id="3.55.50.30">
    <property type="match status" value="1"/>
</dbReference>
<dbReference type="InterPro" id="IPR010105">
    <property type="entry name" value="TonB_sidphr_rcpt"/>
</dbReference>
<feature type="signal peptide" evidence="18">
    <location>
        <begin position="1"/>
        <end position="33"/>
    </location>
</feature>
<dbReference type="InterPro" id="IPR039426">
    <property type="entry name" value="TonB-dep_rcpt-like"/>
</dbReference>
<feature type="domain" description="Secretin/TonB short N-terminal" evidence="19">
    <location>
        <begin position="58"/>
        <end position="109"/>
    </location>
</feature>
<evidence type="ECO:0000256" key="10">
    <source>
        <dbReference type="ARBA" id="ARBA00023077"/>
    </source>
</evidence>
<dbReference type="Pfam" id="PF07715">
    <property type="entry name" value="Plug"/>
    <property type="match status" value="1"/>
</dbReference>
<dbReference type="InterPro" id="IPR000531">
    <property type="entry name" value="Beta-barrel_TonB"/>
</dbReference>
<evidence type="ECO:0000256" key="14">
    <source>
        <dbReference type="PROSITE-ProRule" id="PRU01360"/>
    </source>
</evidence>
<dbReference type="GO" id="GO:0038023">
    <property type="term" value="F:signaling receptor activity"/>
    <property type="evidence" value="ECO:0007669"/>
    <property type="project" value="InterPro"/>
</dbReference>
<dbReference type="NCBIfam" id="TIGR01783">
    <property type="entry name" value="TonB-siderophor"/>
    <property type="match status" value="1"/>
</dbReference>
<evidence type="ECO:0000313" key="21">
    <source>
        <dbReference type="Proteomes" id="UP000509579"/>
    </source>
</evidence>
<feature type="short sequence motif" description="TonB C-terminal box" evidence="15">
    <location>
        <begin position="769"/>
        <end position="786"/>
    </location>
</feature>
<keyword evidence="13 14" id="KW-0998">Cell outer membrane</keyword>
<dbReference type="Gene3D" id="2.170.130.10">
    <property type="entry name" value="TonB-dependent receptor, plug domain"/>
    <property type="match status" value="1"/>
</dbReference>
<keyword evidence="6 14" id="KW-0812">Transmembrane</keyword>
<evidence type="ECO:0000313" key="20">
    <source>
        <dbReference type="EMBL" id="QKV53536.1"/>
    </source>
</evidence>
<keyword evidence="21" id="KW-1185">Reference proteome</keyword>
<protein>
    <submittedName>
        <fullName evidence="20">TonB-dependent siderophore receptor</fullName>
    </submittedName>
</protein>
<dbReference type="GO" id="GO:0015344">
    <property type="term" value="F:siderophore uptake transmembrane transporter activity"/>
    <property type="evidence" value="ECO:0007669"/>
    <property type="project" value="TreeGrafter"/>
</dbReference>
<keyword evidence="9" id="KW-0406">Ion transport</keyword>
<proteinExistence type="inferred from homology"/>
<dbReference type="Gene3D" id="2.40.170.20">
    <property type="entry name" value="TonB-dependent receptor, beta-barrel domain"/>
    <property type="match status" value="1"/>
</dbReference>
<feature type="region of interest" description="Disordered" evidence="17">
    <location>
        <begin position="123"/>
        <end position="144"/>
    </location>
</feature>
<organism evidence="20 21">
    <name type="scientific">Comamonas antarctica</name>
    <dbReference type="NCBI Taxonomy" id="2743470"/>
    <lineage>
        <taxon>Bacteria</taxon>
        <taxon>Pseudomonadati</taxon>
        <taxon>Pseudomonadota</taxon>
        <taxon>Betaproteobacteria</taxon>
        <taxon>Burkholderiales</taxon>
        <taxon>Comamonadaceae</taxon>
        <taxon>Comamonas</taxon>
    </lineage>
</organism>
<keyword evidence="8" id="KW-0408">Iron</keyword>
<evidence type="ECO:0000256" key="11">
    <source>
        <dbReference type="ARBA" id="ARBA00023136"/>
    </source>
</evidence>
<dbReference type="AlphaFoldDB" id="A0A6N1X6Z1"/>
<evidence type="ECO:0000256" key="16">
    <source>
        <dbReference type="RuleBase" id="RU003357"/>
    </source>
</evidence>
<keyword evidence="4 14" id="KW-1134">Transmembrane beta strand</keyword>
<keyword evidence="10 16" id="KW-0798">TonB box</keyword>
<evidence type="ECO:0000256" key="4">
    <source>
        <dbReference type="ARBA" id="ARBA00022452"/>
    </source>
</evidence>
<comment type="subcellular location">
    <subcellularLocation>
        <location evidence="1 14">Cell outer membrane</location>
        <topology evidence="1 14">Multi-pass membrane protein</topology>
    </subcellularLocation>
</comment>
<evidence type="ECO:0000256" key="8">
    <source>
        <dbReference type="ARBA" id="ARBA00023004"/>
    </source>
</evidence>